<name>A0ABR8GX46_9CYAN</name>
<dbReference type="Pfam" id="PF02195">
    <property type="entry name" value="ParB_N"/>
    <property type="match status" value="1"/>
</dbReference>
<dbReference type="NCBIfam" id="TIGR00180">
    <property type="entry name" value="parB_part"/>
    <property type="match status" value="1"/>
</dbReference>
<dbReference type="RefSeq" id="WP_144238130.1">
    <property type="nucleotide sequence ID" value="NZ_JACJTA010000079.1"/>
</dbReference>
<dbReference type="SMART" id="SM00470">
    <property type="entry name" value="ParB"/>
    <property type="match status" value="1"/>
</dbReference>
<dbReference type="InterPro" id="IPR004437">
    <property type="entry name" value="ParB/RepB/Spo0J"/>
</dbReference>
<comment type="caution">
    <text evidence="4">The sequence shown here is derived from an EMBL/GenBank/DDBJ whole genome shotgun (WGS) entry which is preliminary data.</text>
</comment>
<dbReference type="PANTHER" id="PTHR33375:SF7">
    <property type="entry name" value="CHROMOSOME 2-PARTITIONING PROTEIN PARB-RELATED"/>
    <property type="match status" value="1"/>
</dbReference>
<dbReference type="SUPFAM" id="SSF110849">
    <property type="entry name" value="ParB/Sulfiredoxin"/>
    <property type="match status" value="1"/>
</dbReference>
<comment type="similarity">
    <text evidence="1">Belongs to the ParB family.</text>
</comment>
<organism evidence="4 5">
    <name type="scientific">Scytonema hofmannii FACHB-248</name>
    <dbReference type="NCBI Taxonomy" id="1842502"/>
    <lineage>
        <taxon>Bacteria</taxon>
        <taxon>Bacillati</taxon>
        <taxon>Cyanobacteriota</taxon>
        <taxon>Cyanophyceae</taxon>
        <taxon>Nostocales</taxon>
        <taxon>Scytonemataceae</taxon>
        <taxon>Scytonema</taxon>
    </lineage>
</organism>
<accession>A0ABR8GX46</accession>
<dbReference type="InterPro" id="IPR036086">
    <property type="entry name" value="ParB/Sulfiredoxin_sf"/>
</dbReference>
<feature type="region of interest" description="Disordered" evidence="2">
    <location>
        <begin position="1"/>
        <end position="46"/>
    </location>
</feature>
<evidence type="ECO:0000256" key="1">
    <source>
        <dbReference type="ARBA" id="ARBA00006295"/>
    </source>
</evidence>
<gene>
    <name evidence="4" type="ORF">H6G81_26490</name>
</gene>
<evidence type="ECO:0000313" key="4">
    <source>
        <dbReference type="EMBL" id="MBD2607968.1"/>
    </source>
</evidence>
<evidence type="ECO:0000313" key="5">
    <source>
        <dbReference type="Proteomes" id="UP000660380"/>
    </source>
</evidence>
<dbReference type="Gene3D" id="1.10.10.2830">
    <property type="match status" value="1"/>
</dbReference>
<dbReference type="InterPro" id="IPR003115">
    <property type="entry name" value="ParB_N"/>
</dbReference>
<feature type="domain" description="ParB-like N-terminal" evidence="3">
    <location>
        <begin position="93"/>
        <end position="183"/>
    </location>
</feature>
<dbReference type="Proteomes" id="UP000660380">
    <property type="component" value="Unassembled WGS sequence"/>
</dbReference>
<protein>
    <submittedName>
        <fullName evidence="4">ParB/RepB/Spo0J family partition protein</fullName>
    </submittedName>
</protein>
<dbReference type="EMBL" id="JACJTA010000079">
    <property type="protein sequence ID" value="MBD2607968.1"/>
    <property type="molecule type" value="Genomic_DNA"/>
</dbReference>
<feature type="compositionally biased region" description="Low complexity" evidence="2">
    <location>
        <begin position="23"/>
        <end position="34"/>
    </location>
</feature>
<evidence type="ECO:0000256" key="2">
    <source>
        <dbReference type="SAM" id="MobiDB-lite"/>
    </source>
</evidence>
<dbReference type="PANTHER" id="PTHR33375">
    <property type="entry name" value="CHROMOSOME-PARTITIONING PROTEIN PARB-RELATED"/>
    <property type="match status" value="1"/>
</dbReference>
<feature type="region of interest" description="Disordered" evidence="2">
    <location>
        <begin position="62"/>
        <end position="84"/>
    </location>
</feature>
<evidence type="ECO:0000259" key="3">
    <source>
        <dbReference type="SMART" id="SM00470"/>
    </source>
</evidence>
<sequence length="273" mass="30050">MTRPPSSRGTSTNQPKSRNTPPKKSSSVSKQASSNGASTNAVVDSTHKAALDVESVAVPLSNQEAPFSTVPSDKEEDSEGVVATSPLDKPAAVMVPLRLIVTASTQPRRYFDSKAMESLVASVKKDGILQPLLLRPLGDDKFEIVGGERRFKAALSCGLKEVPAVVREMTDTEVLEFALAENLQREDLNAIEETEAILDLLALKLKSDRFGVISLLNRLARIKRGVAYNDVHVERLNIVEEVFTDIGKMSRESFRVHRLPLLNLLFRYLIRIT</sequence>
<keyword evidence="5" id="KW-1185">Reference proteome</keyword>
<feature type="compositionally biased region" description="Polar residues" evidence="2">
    <location>
        <begin position="1"/>
        <end position="22"/>
    </location>
</feature>
<feature type="compositionally biased region" description="Polar residues" evidence="2">
    <location>
        <begin position="62"/>
        <end position="71"/>
    </location>
</feature>
<dbReference type="CDD" id="cd16393">
    <property type="entry name" value="SPO0J_N"/>
    <property type="match status" value="1"/>
</dbReference>
<dbReference type="Gene3D" id="3.90.1530.30">
    <property type="match status" value="1"/>
</dbReference>
<proteinExistence type="inferred from homology"/>
<reference evidence="4 5" key="1">
    <citation type="journal article" date="2020" name="ISME J.">
        <title>Comparative genomics reveals insights into cyanobacterial evolution and habitat adaptation.</title>
        <authorList>
            <person name="Chen M.Y."/>
            <person name="Teng W.K."/>
            <person name="Zhao L."/>
            <person name="Hu C.X."/>
            <person name="Zhou Y.K."/>
            <person name="Han B.P."/>
            <person name="Song L.R."/>
            <person name="Shu W.S."/>
        </authorList>
    </citation>
    <scope>NUCLEOTIDE SEQUENCE [LARGE SCALE GENOMIC DNA]</scope>
    <source>
        <strain evidence="4 5">FACHB-248</strain>
    </source>
</reference>
<dbReference type="InterPro" id="IPR050336">
    <property type="entry name" value="Chromosome_partition/occlusion"/>
</dbReference>